<gene>
    <name evidence="3" type="ORF">HPB48_010354</name>
</gene>
<evidence type="ECO:0000313" key="3">
    <source>
        <dbReference type="EMBL" id="KAH9375108.1"/>
    </source>
</evidence>
<feature type="coiled-coil region" evidence="1">
    <location>
        <begin position="4"/>
        <end position="69"/>
    </location>
</feature>
<name>A0A9J6GLQ8_HAELO</name>
<dbReference type="Proteomes" id="UP000821853">
    <property type="component" value="Chromosome 5"/>
</dbReference>
<evidence type="ECO:0000256" key="1">
    <source>
        <dbReference type="SAM" id="Coils"/>
    </source>
</evidence>
<comment type="caution">
    <text evidence="3">The sequence shown here is derived from an EMBL/GenBank/DDBJ whole genome shotgun (WGS) entry which is preliminary data.</text>
</comment>
<dbReference type="VEuPathDB" id="VectorBase:HLOH_047704"/>
<evidence type="ECO:0000256" key="2">
    <source>
        <dbReference type="SAM" id="Phobius"/>
    </source>
</evidence>
<evidence type="ECO:0000313" key="4">
    <source>
        <dbReference type="Proteomes" id="UP000821853"/>
    </source>
</evidence>
<keyword evidence="2" id="KW-0472">Membrane</keyword>
<keyword evidence="1" id="KW-0175">Coiled coil</keyword>
<sequence>MHDLEEAKINCQRLVSKLQASEQEQEKLQTELQAFNADSQQLSLNIEALEKQKQQLEVTEDSLRNNDAKVLVYTGIAILALMIAIFQLIAVVVKHTSQNIVAKFKEFLFLLKLK</sequence>
<proteinExistence type="predicted"/>
<keyword evidence="2" id="KW-0812">Transmembrane</keyword>
<keyword evidence="2" id="KW-1133">Transmembrane helix</keyword>
<feature type="transmembrane region" description="Helical" evidence="2">
    <location>
        <begin position="70"/>
        <end position="93"/>
    </location>
</feature>
<keyword evidence="4" id="KW-1185">Reference proteome</keyword>
<accession>A0A9J6GLQ8</accession>
<protein>
    <submittedName>
        <fullName evidence="3">Uncharacterized protein</fullName>
    </submittedName>
</protein>
<organism evidence="3 4">
    <name type="scientific">Haemaphysalis longicornis</name>
    <name type="common">Bush tick</name>
    <dbReference type="NCBI Taxonomy" id="44386"/>
    <lineage>
        <taxon>Eukaryota</taxon>
        <taxon>Metazoa</taxon>
        <taxon>Ecdysozoa</taxon>
        <taxon>Arthropoda</taxon>
        <taxon>Chelicerata</taxon>
        <taxon>Arachnida</taxon>
        <taxon>Acari</taxon>
        <taxon>Parasitiformes</taxon>
        <taxon>Ixodida</taxon>
        <taxon>Ixodoidea</taxon>
        <taxon>Ixodidae</taxon>
        <taxon>Haemaphysalinae</taxon>
        <taxon>Haemaphysalis</taxon>
    </lineage>
</organism>
<reference evidence="3 4" key="1">
    <citation type="journal article" date="2020" name="Cell">
        <title>Large-Scale Comparative Analyses of Tick Genomes Elucidate Their Genetic Diversity and Vector Capacities.</title>
        <authorList>
            <consortium name="Tick Genome and Microbiome Consortium (TIGMIC)"/>
            <person name="Jia N."/>
            <person name="Wang J."/>
            <person name="Shi W."/>
            <person name="Du L."/>
            <person name="Sun Y."/>
            <person name="Zhan W."/>
            <person name="Jiang J.F."/>
            <person name="Wang Q."/>
            <person name="Zhang B."/>
            <person name="Ji P."/>
            <person name="Bell-Sakyi L."/>
            <person name="Cui X.M."/>
            <person name="Yuan T.T."/>
            <person name="Jiang B.G."/>
            <person name="Yang W.F."/>
            <person name="Lam T.T."/>
            <person name="Chang Q.C."/>
            <person name="Ding S.J."/>
            <person name="Wang X.J."/>
            <person name="Zhu J.G."/>
            <person name="Ruan X.D."/>
            <person name="Zhao L."/>
            <person name="Wei J.T."/>
            <person name="Ye R.Z."/>
            <person name="Que T.C."/>
            <person name="Du C.H."/>
            <person name="Zhou Y.H."/>
            <person name="Cheng J.X."/>
            <person name="Dai P.F."/>
            <person name="Guo W.B."/>
            <person name="Han X.H."/>
            <person name="Huang E.J."/>
            <person name="Li L.F."/>
            <person name="Wei W."/>
            <person name="Gao Y.C."/>
            <person name="Liu J.Z."/>
            <person name="Shao H.Z."/>
            <person name="Wang X."/>
            <person name="Wang C.C."/>
            <person name="Yang T.C."/>
            <person name="Huo Q.B."/>
            <person name="Li W."/>
            <person name="Chen H.Y."/>
            <person name="Chen S.E."/>
            <person name="Zhou L.G."/>
            <person name="Ni X.B."/>
            <person name="Tian J.H."/>
            <person name="Sheng Y."/>
            <person name="Liu T."/>
            <person name="Pan Y.S."/>
            <person name="Xia L.Y."/>
            <person name="Li J."/>
            <person name="Zhao F."/>
            <person name="Cao W.C."/>
        </authorList>
    </citation>
    <scope>NUCLEOTIDE SEQUENCE [LARGE SCALE GENOMIC DNA]</scope>
    <source>
        <strain evidence="3">HaeL-2018</strain>
    </source>
</reference>
<dbReference type="AlphaFoldDB" id="A0A9J6GLQ8"/>
<dbReference type="EMBL" id="JABSTR010000007">
    <property type="protein sequence ID" value="KAH9375108.1"/>
    <property type="molecule type" value="Genomic_DNA"/>
</dbReference>